<comment type="caution">
    <text evidence="1">The sequence shown here is derived from an EMBL/GenBank/DDBJ whole genome shotgun (WGS) entry which is preliminary data.</text>
</comment>
<name>A0A3P1XRF2_TANFO</name>
<accession>A0A3P1XRF2</accession>
<evidence type="ECO:0000313" key="2">
    <source>
        <dbReference type="Proteomes" id="UP000278609"/>
    </source>
</evidence>
<dbReference type="EMBL" id="RQYS01000022">
    <property type="protein sequence ID" value="RRD61424.1"/>
    <property type="molecule type" value="Genomic_DNA"/>
</dbReference>
<reference evidence="1 2" key="1">
    <citation type="submission" date="2018-11" db="EMBL/GenBank/DDBJ databases">
        <title>Genomes From Bacteria Associated with the Canine Oral Cavity: a Test Case for Automated Genome-Based Taxonomic Assignment.</title>
        <authorList>
            <person name="Coil D.A."/>
            <person name="Jospin G."/>
            <person name="Darling A.E."/>
            <person name="Wallis C."/>
            <person name="Davis I.J."/>
            <person name="Harris S."/>
            <person name="Eisen J.A."/>
            <person name="Holcombe L.J."/>
            <person name="O'Flynn C."/>
        </authorList>
    </citation>
    <scope>NUCLEOTIDE SEQUENCE [LARGE SCALE GENOMIC DNA]</scope>
    <source>
        <strain evidence="1 2">OH2617_COT-023</strain>
    </source>
</reference>
<protein>
    <submittedName>
        <fullName evidence="1">Uncharacterized protein</fullName>
    </submittedName>
</protein>
<dbReference type="AlphaFoldDB" id="A0A3P1XRF2"/>
<evidence type="ECO:0000313" key="1">
    <source>
        <dbReference type="EMBL" id="RRD61424.1"/>
    </source>
</evidence>
<dbReference type="OrthoDB" id="1048589at2"/>
<dbReference type="Proteomes" id="UP000278609">
    <property type="component" value="Unassembled WGS sequence"/>
</dbReference>
<gene>
    <name evidence="1" type="ORF">EII40_06125</name>
</gene>
<dbReference type="RefSeq" id="WP_124751398.1">
    <property type="nucleotide sequence ID" value="NZ_RQYS01000022.1"/>
</dbReference>
<sequence length="299" mass="34947">MTKIALLVLYNHRYDKNIPRIEELYKGKFSHIYHVVPFYDGNKENVLPVYASSYQFQSYIAQAYQQLQKDADRDKFTHYLIIADDMIINPTITENNLFNFTGIDESSCFITDFRDIMENMNVPLYCLIDKKGCEVKAILPVVEEAKQKIRSRGLFIASSQKIGFLAKYIFHWLFRFKIKKVLMGLYLLLNKKKRTLYPVIWGYSDILILTKEVMKNFCTYSGCFAACNIFVEQAIPTALILSASKITVSNQINKDVVTQLTINQRKELGKKYKFKLSDLIRNYPSNTFFIHPIKLSQWK</sequence>
<organism evidence="1 2">
    <name type="scientific">Tannerella forsythia</name>
    <name type="common">Bacteroides forsythus</name>
    <dbReference type="NCBI Taxonomy" id="28112"/>
    <lineage>
        <taxon>Bacteria</taxon>
        <taxon>Pseudomonadati</taxon>
        <taxon>Bacteroidota</taxon>
        <taxon>Bacteroidia</taxon>
        <taxon>Bacteroidales</taxon>
        <taxon>Tannerellaceae</taxon>
        <taxon>Tannerella</taxon>
    </lineage>
</organism>
<proteinExistence type="predicted"/>